<dbReference type="AlphaFoldDB" id="A0A0E9Q4B5"/>
<reference evidence="1" key="1">
    <citation type="submission" date="2014-11" db="EMBL/GenBank/DDBJ databases">
        <authorList>
            <person name="Amaro Gonzalez C."/>
        </authorList>
    </citation>
    <scope>NUCLEOTIDE SEQUENCE</scope>
</reference>
<proteinExistence type="predicted"/>
<name>A0A0E9Q4B5_ANGAN</name>
<organism evidence="1">
    <name type="scientific">Anguilla anguilla</name>
    <name type="common">European freshwater eel</name>
    <name type="synonym">Muraena anguilla</name>
    <dbReference type="NCBI Taxonomy" id="7936"/>
    <lineage>
        <taxon>Eukaryota</taxon>
        <taxon>Metazoa</taxon>
        <taxon>Chordata</taxon>
        <taxon>Craniata</taxon>
        <taxon>Vertebrata</taxon>
        <taxon>Euteleostomi</taxon>
        <taxon>Actinopterygii</taxon>
        <taxon>Neopterygii</taxon>
        <taxon>Teleostei</taxon>
        <taxon>Anguilliformes</taxon>
        <taxon>Anguillidae</taxon>
        <taxon>Anguilla</taxon>
    </lineage>
</organism>
<sequence length="37" mass="4542">MKMPCLAFSYSCQNDQQRAMLTISIYERHFKWRAMQK</sequence>
<evidence type="ECO:0000313" key="1">
    <source>
        <dbReference type="EMBL" id="JAH11347.1"/>
    </source>
</evidence>
<reference evidence="1" key="2">
    <citation type="journal article" date="2015" name="Fish Shellfish Immunol.">
        <title>Early steps in the European eel (Anguilla anguilla)-Vibrio vulnificus interaction in the gills: Role of the RtxA13 toxin.</title>
        <authorList>
            <person name="Callol A."/>
            <person name="Pajuelo D."/>
            <person name="Ebbesson L."/>
            <person name="Teles M."/>
            <person name="MacKenzie S."/>
            <person name="Amaro C."/>
        </authorList>
    </citation>
    <scope>NUCLEOTIDE SEQUENCE</scope>
</reference>
<dbReference type="EMBL" id="GBXM01097230">
    <property type="protein sequence ID" value="JAH11347.1"/>
    <property type="molecule type" value="Transcribed_RNA"/>
</dbReference>
<protein>
    <submittedName>
        <fullName evidence="1">Uncharacterized protein</fullName>
    </submittedName>
</protein>
<accession>A0A0E9Q4B5</accession>